<name>A0A9P6EH99_9AGAR</name>
<accession>A0A9P6EH99</accession>
<gene>
    <name evidence="1" type="ORF">CPB83DRAFT_852420</name>
</gene>
<dbReference type="EMBL" id="MU157845">
    <property type="protein sequence ID" value="KAF9529613.1"/>
    <property type="molecule type" value="Genomic_DNA"/>
</dbReference>
<protein>
    <submittedName>
        <fullName evidence="1">Uncharacterized protein</fullName>
    </submittedName>
</protein>
<evidence type="ECO:0000313" key="2">
    <source>
        <dbReference type="Proteomes" id="UP000807306"/>
    </source>
</evidence>
<comment type="caution">
    <text evidence="1">The sequence shown here is derived from an EMBL/GenBank/DDBJ whole genome shotgun (WGS) entry which is preliminary data.</text>
</comment>
<evidence type="ECO:0000313" key="1">
    <source>
        <dbReference type="EMBL" id="KAF9529613.1"/>
    </source>
</evidence>
<dbReference type="Proteomes" id="UP000807306">
    <property type="component" value="Unassembled WGS sequence"/>
</dbReference>
<keyword evidence="2" id="KW-1185">Reference proteome</keyword>
<organism evidence="1 2">
    <name type="scientific">Crepidotus variabilis</name>
    <dbReference type="NCBI Taxonomy" id="179855"/>
    <lineage>
        <taxon>Eukaryota</taxon>
        <taxon>Fungi</taxon>
        <taxon>Dikarya</taxon>
        <taxon>Basidiomycota</taxon>
        <taxon>Agaricomycotina</taxon>
        <taxon>Agaricomycetes</taxon>
        <taxon>Agaricomycetidae</taxon>
        <taxon>Agaricales</taxon>
        <taxon>Agaricineae</taxon>
        <taxon>Crepidotaceae</taxon>
        <taxon>Crepidotus</taxon>
    </lineage>
</organism>
<sequence>MREINVAKHEGWVECNSDTQSLRTISPCPALHARPTSQSSGFSDFEAIDVGEASCFSEILNLTNIGLGFSFASTSRTPQFPH</sequence>
<proteinExistence type="predicted"/>
<reference evidence="1" key="1">
    <citation type="submission" date="2020-11" db="EMBL/GenBank/DDBJ databases">
        <authorList>
            <consortium name="DOE Joint Genome Institute"/>
            <person name="Ahrendt S."/>
            <person name="Riley R."/>
            <person name="Andreopoulos W."/>
            <person name="Labutti K."/>
            <person name="Pangilinan J."/>
            <person name="Ruiz-Duenas F.J."/>
            <person name="Barrasa J.M."/>
            <person name="Sanchez-Garcia M."/>
            <person name="Camarero S."/>
            <person name="Miyauchi S."/>
            <person name="Serrano A."/>
            <person name="Linde D."/>
            <person name="Babiker R."/>
            <person name="Drula E."/>
            <person name="Ayuso-Fernandez I."/>
            <person name="Pacheco R."/>
            <person name="Padilla G."/>
            <person name="Ferreira P."/>
            <person name="Barriuso J."/>
            <person name="Kellner H."/>
            <person name="Castanera R."/>
            <person name="Alfaro M."/>
            <person name="Ramirez L."/>
            <person name="Pisabarro A.G."/>
            <person name="Kuo A."/>
            <person name="Tritt A."/>
            <person name="Lipzen A."/>
            <person name="He G."/>
            <person name="Yan M."/>
            <person name="Ng V."/>
            <person name="Cullen D."/>
            <person name="Martin F."/>
            <person name="Rosso M.-N."/>
            <person name="Henrissat B."/>
            <person name="Hibbett D."/>
            <person name="Martinez A.T."/>
            <person name="Grigoriev I.V."/>
        </authorList>
    </citation>
    <scope>NUCLEOTIDE SEQUENCE</scope>
    <source>
        <strain evidence="1">CBS 506.95</strain>
    </source>
</reference>
<dbReference type="AlphaFoldDB" id="A0A9P6EH99"/>